<dbReference type="HOGENOM" id="CLU_2140499_0_0_11"/>
<reference evidence="2 3" key="1">
    <citation type="submission" date="2012-02" db="EMBL/GenBank/DDBJ databases">
        <title>Complete genome sequence of Actinoplanes missouriensis 431 (= NBRC 102363).</title>
        <authorList>
            <person name="Ohnishi Y."/>
            <person name="Ishikawa J."/>
            <person name="Sekine M."/>
            <person name="Hosoyama A."/>
            <person name="Harada T."/>
            <person name="Narita H."/>
            <person name="Hata T."/>
            <person name="Konno Y."/>
            <person name="Tutikane K."/>
            <person name="Fujita N."/>
            <person name="Horinouchi S."/>
            <person name="Hayakawa M."/>
        </authorList>
    </citation>
    <scope>NUCLEOTIDE SEQUENCE [LARGE SCALE GENOMIC DNA]</scope>
    <source>
        <strain evidence="3">ATCC 14538 / DSM 43046 / CBS 188.64 / JCM 3121 / NBRC 102363 / NCIMB 12654 / NRRL B-3342 / UNCC 431</strain>
    </source>
</reference>
<keyword evidence="3" id="KW-1185">Reference proteome</keyword>
<protein>
    <submittedName>
        <fullName evidence="2">Uncharacterized protein</fullName>
    </submittedName>
</protein>
<organism evidence="2 3">
    <name type="scientific">Actinoplanes missouriensis (strain ATCC 14538 / DSM 43046 / CBS 188.64 / JCM 3121 / NBRC 102363 / NCIMB 12654 / NRRL B-3342 / UNCC 431)</name>
    <dbReference type="NCBI Taxonomy" id="512565"/>
    <lineage>
        <taxon>Bacteria</taxon>
        <taxon>Bacillati</taxon>
        <taxon>Actinomycetota</taxon>
        <taxon>Actinomycetes</taxon>
        <taxon>Micromonosporales</taxon>
        <taxon>Micromonosporaceae</taxon>
        <taxon>Actinoplanes</taxon>
    </lineage>
</organism>
<accession>I0GXG3</accession>
<name>I0GXG3_ACTM4</name>
<evidence type="ECO:0000313" key="2">
    <source>
        <dbReference type="EMBL" id="BAL85450.1"/>
    </source>
</evidence>
<dbReference type="AlphaFoldDB" id="I0GXG3"/>
<dbReference type="KEGG" id="ams:AMIS_2300"/>
<gene>
    <name evidence="2" type="ordered locus">AMIS_2300</name>
</gene>
<sequence>MAGRRRLDIFSGPPPRTAAAGAPWLAPGRLAAAQNPGSARRAEARNVTRRQQYPIEHGRRRLWRRGRPWKVGCRCGVDAYPCPAERQRVRCARPSEPIRSFGRRPVNAGRWR</sequence>
<dbReference type="Proteomes" id="UP000007882">
    <property type="component" value="Chromosome"/>
</dbReference>
<dbReference type="STRING" id="512565.AMIS_2300"/>
<evidence type="ECO:0000313" key="3">
    <source>
        <dbReference type="Proteomes" id="UP000007882"/>
    </source>
</evidence>
<evidence type="ECO:0000256" key="1">
    <source>
        <dbReference type="SAM" id="MobiDB-lite"/>
    </source>
</evidence>
<dbReference type="EMBL" id="AP012319">
    <property type="protein sequence ID" value="BAL85450.1"/>
    <property type="molecule type" value="Genomic_DNA"/>
</dbReference>
<proteinExistence type="predicted"/>
<feature type="region of interest" description="Disordered" evidence="1">
    <location>
        <begin position="1"/>
        <end position="52"/>
    </location>
</feature>